<dbReference type="EMBL" id="JXJN01006612">
    <property type="status" value="NOT_ANNOTATED_CDS"/>
    <property type="molecule type" value="Genomic_DNA"/>
</dbReference>
<dbReference type="AlphaFoldDB" id="A0A1B0B097"/>
<evidence type="ECO:0008006" key="4">
    <source>
        <dbReference type="Google" id="ProtNLM"/>
    </source>
</evidence>
<evidence type="ECO:0000256" key="1">
    <source>
        <dbReference type="SAM" id="SignalP"/>
    </source>
</evidence>
<evidence type="ECO:0000313" key="2">
    <source>
        <dbReference type="EnsemblMetazoa" id="GPPI014548-PA"/>
    </source>
</evidence>
<dbReference type="VEuPathDB" id="VectorBase:GPPI014548"/>
<feature type="signal peptide" evidence="1">
    <location>
        <begin position="1"/>
        <end position="18"/>
    </location>
</feature>
<reference evidence="3" key="1">
    <citation type="submission" date="2015-01" db="EMBL/GenBank/DDBJ databases">
        <authorList>
            <person name="Aksoy S."/>
            <person name="Warren W."/>
            <person name="Wilson R.K."/>
        </authorList>
    </citation>
    <scope>NUCLEOTIDE SEQUENCE [LARGE SCALE GENOMIC DNA]</scope>
    <source>
        <strain evidence="3">IAEA</strain>
    </source>
</reference>
<dbReference type="EnsemblMetazoa" id="GPPI014548-RA">
    <property type="protein sequence ID" value="GPPI014548-PA"/>
    <property type="gene ID" value="GPPI014548"/>
</dbReference>
<accession>A0A1B0B097</accession>
<keyword evidence="3" id="KW-1185">Reference proteome</keyword>
<reference evidence="2" key="2">
    <citation type="submission" date="2020-05" db="UniProtKB">
        <authorList>
            <consortium name="EnsemblMetazoa"/>
        </authorList>
    </citation>
    <scope>IDENTIFICATION</scope>
    <source>
        <strain evidence="2">IAEA</strain>
    </source>
</reference>
<name>A0A1B0B097_9MUSC</name>
<protein>
    <recommendedName>
        <fullName evidence="4">Secreted protein</fullName>
    </recommendedName>
</protein>
<evidence type="ECO:0000313" key="3">
    <source>
        <dbReference type="Proteomes" id="UP000092460"/>
    </source>
</evidence>
<dbReference type="Proteomes" id="UP000092460">
    <property type="component" value="Unassembled WGS sequence"/>
</dbReference>
<proteinExistence type="predicted"/>
<organism evidence="2 3">
    <name type="scientific">Glossina palpalis gambiensis</name>
    <dbReference type="NCBI Taxonomy" id="67801"/>
    <lineage>
        <taxon>Eukaryota</taxon>
        <taxon>Metazoa</taxon>
        <taxon>Ecdysozoa</taxon>
        <taxon>Arthropoda</taxon>
        <taxon>Hexapoda</taxon>
        <taxon>Insecta</taxon>
        <taxon>Pterygota</taxon>
        <taxon>Neoptera</taxon>
        <taxon>Endopterygota</taxon>
        <taxon>Diptera</taxon>
        <taxon>Brachycera</taxon>
        <taxon>Muscomorpha</taxon>
        <taxon>Hippoboscoidea</taxon>
        <taxon>Glossinidae</taxon>
        <taxon>Glossina</taxon>
    </lineage>
</organism>
<sequence length="120" mass="12665">MPMPKLVIFLSLPSRATTICVTIAGPELATAVTPAALFEAEADDVEAGEAEASSVLQIFCRVGLSESESSAVTIVVPGCGGPPPEVVNIRKPTHPIPPPPSGHTEERMTLIFEFENLEKI</sequence>
<dbReference type="EMBL" id="JXJN01006613">
    <property type="status" value="NOT_ANNOTATED_CDS"/>
    <property type="molecule type" value="Genomic_DNA"/>
</dbReference>
<feature type="chain" id="PRO_5008404320" description="Secreted protein" evidence="1">
    <location>
        <begin position="19"/>
        <end position="120"/>
    </location>
</feature>
<keyword evidence="1" id="KW-0732">Signal</keyword>
<dbReference type="EMBL" id="JXJN01006614">
    <property type="status" value="NOT_ANNOTATED_CDS"/>
    <property type="molecule type" value="Genomic_DNA"/>
</dbReference>